<evidence type="ECO:0000313" key="4">
    <source>
        <dbReference type="Proteomes" id="UP000289193"/>
    </source>
</evidence>
<dbReference type="AlphaFoldDB" id="A0AAX2ADA0"/>
<evidence type="ECO:0000313" key="3">
    <source>
        <dbReference type="EMBL" id="RXK11365.1"/>
    </source>
</evidence>
<feature type="modified residue" description="4-aspartylphosphate" evidence="1">
    <location>
        <position position="70"/>
    </location>
</feature>
<dbReference type="Gene3D" id="3.40.50.2300">
    <property type="match status" value="1"/>
</dbReference>
<protein>
    <recommendedName>
        <fullName evidence="2">Response regulatory domain-containing protein</fullName>
    </recommendedName>
</protein>
<accession>A0AAX2ADA0</accession>
<dbReference type="Proteomes" id="UP000289193">
    <property type="component" value="Unassembled WGS sequence"/>
</dbReference>
<dbReference type="PANTHER" id="PTHR43228">
    <property type="entry name" value="TWO-COMPONENT RESPONSE REGULATOR"/>
    <property type="match status" value="1"/>
</dbReference>
<gene>
    <name evidence="3" type="ORF">CRV05_03055</name>
</gene>
<dbReference type="InterPro" id="IPR011006">
    <property type="entry name" value="CheY-like_superfamily"/>
</dbReference>
<dbReference type="SUPFAM" id="SSF52172">
    <property type="entry name" value="CheY-like"/>
    <property type="match status" value="1"/>
</dbReference>
<keyword evidence="4" id="KW-1185">Reference proteome</keyword>
<dbReference type="SMART" id="SM00448">
    <property type="entry name" value="REC"/>
    <property type="match status" value="1"/>
</dbReference>
<dbReference type="InterPro" id="IPR001789">
    <property type="entry name" value="Sig_transdc_resp-reg_receiver"/>
</dbReference>
<comment type="caution">
    <text evidence="3">The sequence shown here is derived from an EMBL/GenBank/DDBJ whole genome shotgun (WGS) entry which is preliminary data.</text>
</comment>
<dbReference type="GO" id="GO:0000160">
    <property type="term" value="P:phosphorelay signal transduction system"/>
    <property type="evidence" value="ECO:0007669"/>
    <property type="project" value="InterPro"/>
</dbReference>
<reference evidence="3 4" key="1">
    <citation type="submission" date="2017-10" db="EMBL/GenBank/DDBJ databases">
        <title>Genomics of the genus Arcobacter.</title>
        <authorList>
            <person name="Perez-Cataluna A."/>
            <person name="Figueras M.J."/>
        </authorList>
    </citation>
    <scope>NUCLEOTIDE SEQUENCE [LARGE SCALE GENOMIC DNA]</scope>
    <source>
        <strain evidence="3 4">CECT 7835</strain>
    </source>
</reference>
<feature type="domain" description="Response regulatory" evidence="2">
    <location>
        <begin position="22"/>
        <end position="134"/>
    </location>
</feature>
<dbReference type="Pfam" id="PF00072">
    <property type="entry name" value="Response_reg"/>
    <property type="match status" value="1"/>
</dbReference>
<dbReference type="InterPro" id="IPR052048">
    <property type="entry name" value="ST_Response_Regulator"/>
</dbReference>
<keyword evidence="1" id="KW-0597">Phosphoprotein</keyword>
<organism evidence="3 4">
    <name type="scientific">Halarcobacter bivalviorum</name>
    <dbReference type="NCBI Taxonomy" id="663364"/>
    <lineage>
        <taxon>Bacteria</taxon>
        <taxon>Pseudomonadati</taxon>
        <taxon>Campylobacterota</taxon>
        <taxon>Epsilonproteobacteria</taxon>
        <taxon>Campylobacterales</taxon>
        <taxon>Arcobacteraceae</taxon>
        <taxon>Halarcobacter</taxon>
    </lineage>
</organism>
<dbReference type="PROSITE" id="PS50110">
    <property type="entry name" value="RESPONSE_REGULATORY"/>
    <property type="match status" value="1"/>
</dbReference>
<name>A0AAX2ADA0_9BACT</name>
<evidence type="ECO:0000259" key="2">
    <source>
        <dbReference type="PROSITE" id="PS50110"/>
    </source>
</evidence>
<sequence>MSIIFYWRCIVLNTSNNYKKYTVLYVEDEKIVRSNVEVCLNYLFNVIIAENGKDGLEKFKNECVDLVITDVNMPLKDGITMLKDIKEINPNVPCIITSALDLDMIEKIKSLNVCKCISKPFDMRELLDNSMEILKLE</sequence>
<dbReference type="PANTHER" id="PTHR43228:SF1">
    <property type="entry name" value="TWO-COMPONENT RESPONSE REGULATOR ARR22"/>
    <property type="match status" value="1"/>
</dbReference>
<dbReference type="EMBL" id="PDKM01000001">
    <property type="protein sequence ID" value="RXK11365.1"/>
    <property type="molecule type" value="Genomic_DNA"/>
</dbReference>
<evidence type="ECO:0000256" key="1">
    <source>
        <dbReference type="PROSITE-ProRule" id="PRU00169"/>
    </source>
</evidence>
<proteinExistence type="predicted"/>